<sequence>MREEGVVPDNVAMVSVVNACAKLGAMHKARFIHDFIAGNKFPLDVILGTAMIDMYAKCGSVKSAREIFDGMRKKNVISWSAMIAAYGYHGQGKKALELFPMMLSSGVLPNRITFVSLLYACSHIGLVEEGLQLFSSMQDDFSIVPDVKHYTCMVDLLGRAGRLSEALKLIESMSVEKDEGLWGALLGACRIHKNVDLAEMAAKSLLELQPQNPGHYVLLSNIYANAGRWQDVAKIRDLMTQRRLKKVPGWTWIEVDNQIHQFSVGDGTHPRSKDIYGMLKTLSKKLELAGYVPDTNFVLHDVDEEVKLGILSTHSEKLAIAFGLIATPEGTPIRIMKNLRVCGDCHSFSKYVSAVTKRVIIVRDANRFHHFEGGACSCGDYW</sequence>
<organism evidence="1 2">
    <name type="scientific">Melia azedarach</name>
    <name type="common">Chinaberry tree</name>
    <dbReference type="NCBI Taxonomy" id="155640"/>
    <lineage>
        <taxon>Eukaryota</taxon>
        <taxon>Viridiplantae</taxon>
        <taxon>Streptophyta</taxon>
        <taxon>Embryophyta</taxon>
        <taxon>Tracheophyta</taxon>
        <taxon>Spermatophyta</taxon>
        <taxon>Magnoliopsida</taxon>
        <taxon>eudicotyledons</taxon>
        <taxon>Gunneridae</taxon>
        <taxon>Pentapetalae</taxon>
        <taxon>rosids</taxon>
        <taxon>malvids</taxon>
        <taxon>Sapindales</taxon>
        <taxon>Meliaceae</taxon>
        <taxon>Melia</taxon>
    </lineage>
</organism>
<dbReference type="Proteomes" id="UP001164539">
    <property type="component" value="Chromosome 12"/>
</dbReference>
<proteinExistence type="predicted"/>
<name>A0ACC1X1L4_MELAZ</name>
<protein>
    <submittedName>
        <fullName evidence="1">Pentatricopeptide repeat-containing protein</fullName>
    </submittedName>
</protein>
<dbReference type="EMBL" id="CM051405">
    <property type="protein sequence ID" value="KAJ4705286.1"/>
    <property type="molecule type" value="Genomic_DNA"/>
</dbReference>
<evidence type="ECO:0000313" key="1">
    <source>
        <dbReference type="EMBL" id="KAJ4705286.1"/>
    </source>
</evidence>
<keyword evidence="2" id="KW-1185">Reference proteome</keyword>
<comment type="caution">
    <text evidence="1">The sequence shown here is derived from an EMBL/GenBank/DDBJ whole genome shotgun (WGS) entry which is preliminary data.</text>
</comment>
<accession>A0ACC1X1L4</accession>
<gene>
    <name evidence="1" type="ORF">OWV82_022082</name>
</gene>
<reference evidence="1 2" key="1">
    <citation type="journal article" date="2023" name="Science">
        <title>Complex scaffold remodeling in plant triterpene biosynthesis.</title>
        <authorList>
            <person name="De La Pena R."/>
            <person name="Hodgson H."/>
            <person name="Liu J.C."/>
            <person name="Stephenson M.J."/>
            <person name="Martin A.C."/>
            <person name="Owen C."/>
            <person name="Harkess A."/>
            <person name="Leebens-Mack J."/>
            <person name="Jimenez L.E."/>
            <person name="Osbourn A."/>
            <person name="Sattely E.S."/>
        </authorList>
    </citation>
    <scope>NUCLEOTIDE SEQUENCE [LARGE SCALE GENOMIC DNA]</scope>
    <source>
        <strain evidence="2">cv. JPN11</strain>
        <tissue evidence="1">Leaf</tissue>
    </source>
</reference>
<evidence type="ECO:0000313" key="2">
    <source>
        <dbReference type="Proteomes" id="UP001164539"/>
    </source>
</evidence>